<dbReference type="STRING" id="139420.A0A371CIW0"/>
<dbReference type="EMBL" id="KZ857576">
    <property type="protein sequence ID" value="RDX40200.1"/>
    <property type="molecule type" value="Genomic_DNA"/>
</dbReference>
<feature type="region of interest" description="Disordered" evidence="1">
    <location>
        <begin position="1"/>
        <end position="59"/>
    </location>
</feature>
<feature type="compositionally biased region" description="Basic residues" evidence="1">
    <location>
        <begin position="15"/>
        <end position="24"/>
    </location>
</feature>
<gene>
    <name evidence="2" type="ORF">OH76DRAFT_1423854</name>
</gene>
<dbReference type="Proteomes" id="UP000256964">
    <property type="component" value="Unassembled WGS sequence"/>
</dbReference>
<proteinExistence type="predicted"/>
<keyword evidence="3" id="KW-1185">Reference proteome</keyword>
<organism evidence="2 3">
    <name type="scientific">Lentinus brumalis</name>
    <dbReference type="NCBI Taxonomy" id="2498619"/>
    <lineage>
        <taxon>Eukaryota</taxon>
        <taxon>Fungi</taxon>
        <taxon>Dikarya</taxon>
        <taxon>Basidiomycota</taxon>
        <taxon>Agaricomycotina</taxon>
        <taxon>Agaricomycetes</taxon>
        <taxon>Polyporales</taxon>
        <taxon>Polyporaceae</taxon>
        <taxon>Lentinus</taxon>
    </lineage>
</organism>
<sequence>MGRRTVYFTDSERRAAKRAQHAKYSKSEKGRAAQARYLAKRSQPPPLPPPPSPPPTSATVASCVRLPDDMLSRARVYNPVSSSYREVYGPDLGLRTHPYTFKMPDAKTLALVEEDSDEPLDLKLHTLQSRWLCAEGTLRFEEWSAGQDDGVEIVAAGTTELKARIRAWRAVAADTRWTNLARQLREVYLDWGAKQAVWLAEELDVRQKGCKVYAAASSDLPPQVLSRTNQEYLDNMSA</sequence>
<evidence type="ECO:0000256" key="1">
    <source>
        <dbReference type="SAM" id="MobiDB-lite"/>
    </source>
</evidence>
<reference evidence="2 3" key="1">
    <citation type="journal article" date="2018" name="Biotechnol. Biofuels">
        <title>Integrative visual omics of the white-rot fungus Polyporus brumalis exposes the biotechnological potential of its oxidative enzymes for delignifying raw plant biomass.</title>
        <authorList>
            <person name="Miyauchi S."/>
            <person name="Rancon A."/>
            <person name="Drula E."/>
            <person name="Hage H."/>
            <person name="Chaduli D."/>
            <person name="Favel A."/>
            <person name="Grisel S."/>
            <person name="Henrissat B."/>
            <person name="Herpoel-Gimbert I."/>
            <person name="Ruiz-Duenas F.J."/>
            <person name="Chevret D."/>
            <person name="Hainaut M."/>
            <person name="Lin J."/>
            <person name="Wang M."/>
            <person name="Pangilinan J."/>
            <person name="Lipzen A."/>
            <person name="Lesage-Meessen L."/>
            <person name="Navarro D."/>
            <person name="Riley R."/>
            <person name="Grigoriev I.V."/>
            <person name="Zhou S."/>
            <person name="Raouche S."/>
            <person name="Rosso M.N."/>
        </authorList>
    </citation>
    <scope>NUCLEOTIDE SEQUENCE [LARGE SCALE GENOMIC DNA]</scope>
    <source>
        <strain evidence="2 3">BRFM 1820</strain>
    </source>
</reference>
<evidence type="ECO:0000313" key="3">
    <source>
        <dbReference type="Proteomes" id="UP000256964"/>
    </source>
</evidence>
<dbReference type="AlphaFoldDB" id="A0A371CIW0"/>
<dbReference type="OrthoDB" id="2727115at2759"/>
<name>A0A371CIW0_9APHY</name>
<evidence type="ECO:0000313" key="2">
    <source>
        <dbReference type="EMBL" id="RDX40200.1"/>
    </source>
</evidence>
<accession>A0A371CIW0</accession>
<protein>
    <submittedName>
        <fullName evidence="2">Uncharacterized protein</fullName>
    </submittedName>
</protein>
<feature type="compositionally biased region" description="Pro residues" evidence="1">
    <location>
        <begin position="43"/>
        <end position="56"/>
    </location>
</feature>